<dbReference type="AlphaFoldDB" id="A0A645J366"/>
<feature type="domain" description="HTH LytTR-type" evidence="1">
    <location>
        <begin position="8"/>
        <end position="109"/>
    </location>
</feature>
<dbReference type="Gene3D" id="2.40.50.1020">
    <property type="entry name" value="LytTr DNA-binding domain"/>
    <property type="match status" value="1"/>
</dbReference>
<dbReference type="InterPro" id="IPR007492">
    <property type="entry name" value="LytTR_DNA-bd_dom"/>
</dbReference>
<name>A0A645J366_9ZZZZ</name>
<sequence>MSRGESYLTLKTGDSLVRLPLSEIVYVEVMNRKVQFTLVSGDVKDSYGYLVDFEKDLLLDTSFLKPHRSYIVNLRQVTALDKSGFVMITGKTVPVARELFAQTKTAYMKYLLSPNEGRNAL</sequence>
<evidence type="ECO:0000259" key="1">
    <source>
        <dbReference type="PROSITE" id="PS50930"/>
    </source>
</evidence>
<dbReference type="PROSITE" id="PS50930">
    <property type="entry name" value="HTH_LYTTR"/>
    <property type="match status" value="1"/>
</dbReference>
<dbReference type="SMART" id="SM00850">
    <property type="entry name" value="LytTR"/>
    <property type="match status" value="1"/>
</dbReference>
<dbReference type="PANTHER" id="PTHR37299">
    <property type="entry name" value="TRANSCRIPTIONAL REGULATOR-RELATED"/>
    <property type="match status" value="1"/>
</dbReference>
<evidence type="ECO:0000313" key="2">
    <source>
        <dbReference type="EMBL" id="MPN57552.1"/>
    </source>
</evidence>
<dbReference type="PANTHER" id="PTHR37299:SF1">
    <property type="entry name" value="STAGE 0 SPORULATION PROTEIN A HOMOLOG"/>
    <property type="match status" value="1"/>
</dbReference>
<reference evidence="2" key="1">
    <citation type="submission" date="2019-08" db="EMBL/GenBank/DDBJ databases">
        <authorList>
            <person name="Kucharzyk K."/>
            <person name="Murdoch R.W."/>
            <person name="Higgins S."/>
            <person name="Loffler F."/>
        </authorList>
    </citation>
    <scope>NUCLEOTIDE SEQUENCE</scope>
</reference>
<accession>A0A645J366</accession>
<organism evidence="2">
    <name type="scientific">bioreactor metagenome</name>
    <dbReference type="NCBI Taxonomy" id="1076179"/>
    <lineage>
        <taxon>unclassified sequences</taxon>
        <taxon>metagenomes</taxon>
        <taxon>ecological metagenomes</taxon>
    </lineage>
</organism>
<gene>
    <name evidence="2" type="ORF">SDC9_205246</name>
</gene>
<dbReference type="GO" id="GO:0003677">
    <property type="term" value="F:DNA binding"/>
    <property type="evidence" value="ECO:0007669"/>
    <property type="project" value="InterPro"/>
</dbReference>
<comment type="caution">
    <text evidence="2">The sequence shown here is derived from an EMBL/GenBank/DDBJ whole genome shotgun (WGS) entry which is preliminary data.</text>
</comment>
<dbReference type="Pfam" id="PF04397">
    <property type="entry name" value="LytTR"/>
    <property type="match status" value="1"/>
</dbReference>
<dbReference type="InterPro" id="IPR046947">
    <property type="entry name" value="LytR-like"/>
</dbReference>
<dbReference type="EMBL" id="VSSQ01129185">
    <property type="protein sequence ID" value="MPN57552.1"/>
    <property type="molecule type" value="Genomic_DNA"/>
</dbReference>
<protein>
    <recommendedName>
        <fullName evidence="1">HTH LytTR-type domain-containing protein</fullName>
    </recommendedName>
</protein>
<dbReference type="GO" id="GO:0000156">
    <property type="term" value="F:phosphorelay response regulator activity"/>
    <property type="evidence" value="ECO:0007669"/>
    <property type="project" value="InterPro"/>
</dbReference>
<proteinExistence type="predicted"/>